<keyword evidence="3" id="KW-1185">Reference proteome</keyword>
<keyword evidence="1" id="KW-0812">Transmembrane</keyword>
<name>A0ABV5GXL0_9FLAO</name>
<dbReference type="RefSeq" id="WP_290271160.1">
    <property type="nucleotide sequence ID" value="NZ_JAUFQP010000010.1"/>
</dbReference>
<dbReference type="Proteomes" id="UP001589590">
    <property type="component" value="Unassembled WGS sequence"/>
</dbReference>
<feature type="transmembrane region" description="Helical" evidence="1">
    <location>
        <begin position="6"/>
        <end position="24"/>
    </location>
</feature>
<evidence type="ECO:0000256" key="1">
    <source>
        <dbReference type="SAM" id="Phobius"/>
    </source>
</evidence>
<accession>A0ABV5GXL0</accession>
<feature type="transmembrane region" description="Helical" evidence="1">
    <location>
        <begin position="31"/>
        <end position="59"/>
    </location>
</feature>
<proteinExistence type="predicted"/>
<protein>
    <submittedName>
        <fullName evidence="2">Uncharacterized protein</fullName>
    </submittedName>
</protein>
<keyword evidence="1" id="KW-1133">Transmembrane helix</keyword>
<evidence type="ECO:0000313" key="2">
    <source>
        <dbReference type="EMBL" id="MFB9104380.1"/>
    </source>
</evidence>
<sequence length="132" mass="15111">MKLPLIILKATLLSTVIFWVILFLNGTDSALLIYIVPSMIPISICNTIVITCTIAPFFWSKNDNTSYQTVFKTYFPYYALICFSLCVYGTFQEPVLLCFYAAAFISTLQTWVWIVKHAETKKVETPKIMETL</sequence>
<comment type="caution">
    <text evidence="2">The sequence shown here is derived from an EMBL/GenBank/DDBJ whole genome shotgun (WGS) entry which is preliminary data.</text>
</comment>
<feature type="transmembrane region" description="Helical" evidence="1">
    <location>
        <begin position="95"/>
        <end position="114"/>
    </location>
</feature>
<keyword evidence="1" id="KW-0472">Membrane</keyword>
<reference evidence="2 3" key="1">
    <citation type="submission" date="2024-09" db="EMBL/GenBank/DDBJ databases">
        <authorList>
            <person name="Sun Q."/>
            <person name="Mori K."/>
        </authorList>
    </citation>
    <scope>NUCLEOTIDE SEQUENCE [LARGE SCALE GENOMIC DNA]</scope>
    <source>
        <strain evidence="2 3">CECT 8300</strain>
    </source>
</reference>
<feature type="transmembrane region" description="Helical" evidence="1">
    <location>
        <begin position="71"/>
        <end position="88"/>
    </location>
</feature>
<evidence type="ECO:0000313" key="3">
    <source>
        <dbReference type="Proteomes" id="UP001589590"/>
    </source>
</evidence>
<gene>
    <name evidence="2" type="ORF">ACFFU1_05705</name>
</gene>
<organism evidence="2 3">
    <name type="scientific">Algibacter miyuki</name>
    <dbReference type="NCBI Taxonomy" id="1306933"/>
    <lineage>
        <taxon>Bacteria</taxon>
        <taxon>Pseudomonadati</taxon>
        <taxon>Bacteroidota</taxon>
        <taxon>Flavobacteriia</taxon>
        <taxon>Flavobacteriales</taxon>
        <taxon>Flavobacteriaceae</taxon>
        <taxon>Algibacter</taxon>
    </lineage>
</organism>
<dbReference type="EMBL" id="JBHMFA010000004">
    <property type="protein sequence ID" value="MFB9104380.1"/>
    <property type="molecule type" value="Genomic_DNA"/>
</dbReference>